<dbReference type="AlphaFoldDB" id="A0A6C0CQE5"/>
<dbReference type="SUPFAM" id="SSF55945">
    <property type="entry name" value="TATA-box binding protein-like"/>
    <property type="match status" value="1"/>
</dbReference>
<organism evidence="1">
    <name type="scientific">viral metagenome</name>
    <dbReference type="NCBI Taxonomy" id="1070528"/>
    <lineage>
        <taxon>unclassified sequences</taxon>
        <taxon>metagenomes</taxon>
        <taxon>organismal metagenomes</taxon>
    </lineage>
</organism>
<reference evidence="1" key="1">
    <citation type="journal article" date="2020" name="Nature">
        <title>Giant virus diversity and host interactions through global metagenomics.</title>
        <authorList>
            <person name="Schulz F."/>
            <person name="Roux S."/>
            <person name="Paez-Espino D."/>
            <person name="Jungbluth S."/>
            <person name="Walsh D.A."/>
            <person name="Denef V.J."/>
            <person name="McMahon K.D."/>
            <person name="Konstantinidis K.T."/>
            <person name="Eloe-Fadrosh E.A."/>
            <person name="Kyrpides N.C."/>
            <person name="Woyke T."/>
        </authorList>
    </citation>
    <scope>NUCLEOTIDE SEQUENCE</scope>
    <source>
        <strain evidence="1">GVMAG-M-3300021425-30</strain>
    </source>
</reference>
<proteinExistence type="predicted"/>
<dbReference type="EMBL" id="MN739469">
    <property type="protein sequence ID" value="QHT06513.1"/>
    <property type="molecule type" value="Genomic_DNA"/>
</dbReference>
<evidence type="ECO:0000313" key="1">
    <source>
        <dbReference type="EMBL" id="QHT06513.1"/>
    </source>
</evidence>
<dbReference type="InterPro" id="IPR012295">
    <property type="entry name" value="TBP_dom_sf"/>
</dbReference>
<name>A0A6C0CQE5_9ZZZZ</name>
<accession>A0A6C0CQE5</accession>
<sequence>MSMLDINEAWENFCDGDYDIKSNRQQAPVTTEETPKSSPIYISTKTKISYLNRKINLHKVFWDIPIIPYHIPKIGVVKKQMKFNSSSQEDLDIMQAKLPKDIHTDEHIISRIVKPEGRIKFRDVRKISIGLCKKDITSYRCKKKQAFYNCFALILRINVNDEFKEIHVKVFNTGKLEIPGIQTDDVLWTTLDLLTNIMAPFVDGDKPLSWLKNKSETVLINSNFTCGYYVNREKLYNRLKFHYKINSAYDPCSYPGIQCEFWYNKKSDCQQNGQQPTGDEKMHYVKISFMIFRTGSVLIVGKCTEFMLNKIYAFLKDLLEKEYKNVGGKIITEDDNKKSSKTKKIRKKTIIIS</sequence>
<protein>
    <submittedName>
        <fullName evidence="1">Uncharacterized protein</fullName>
    </submittedName>
</protein>
<dbReference type="Gene3D" id="3.30.310.10">
    <property type="entry name" value="TATA-Binding Protein"/>
    <property type="match status" value="1"/>
</dbReference>